<evidence type="ECO:0000313" key="1">
    <source>
        <dbReference type="EMBL" id="CAK0768887.1"/>
    </source>
</evidence>
<proteinExistence type="predicted"/>
<dbReference type="AlphaFoldDB" id="A0AAV1I247"/>
<dbReference type="Proteomes" id="UP001314263">
    <property type="component" value="Unassembled WGS sequence"/>
</dbReference>
<organism evidence="1 2">
    <name type="scientific">Coccomyxa viridis</name>
    <dbReference type="NCBI Taxonomy" id="1274662"/>
    <lineage>
        <taxon>Eukaryota</taxon>
        <taxon>Viridiplantae</taxon>
        <taxon>Chlorophyta</taxon>
        <taxon>core chlorophytes</taxon>
        <taxon>Trebouxiophyceae</taxon>
        <taxon>Trebouxiophyceae incertae sedis</taxon>
        <taxon>Coccomyxaceae</taxon>
        <taxon>Coccomyxa</taxon>
    </lineage>
</organism>
<name>A0AAV1I247_9CHLO</name>
<keyword evidence="2" id="KW-1185">Reference proteome</keyword>
<accession>A0AAV1I247</accession>
<evidence type="ECO:0000313" key="2">
    <source>
        <dbReference type="Proteomes" id="UP001314263"/>
    </source>
</evidence>
<sequence length="251" mass="27687">MAAGRRIGSPTFRGGTATFQKAERFSQGAAVGATFWRSMKAKISIQCVGLVRGSKALFKRCRRKRESAICNDCEQSVRKHANLRLLDLLKQSLELLKEDPLTIRQVEGKAEDVHNSILAHYDACLVPCVGIFYEYRNEELIWKRCGLLRDTGICGACLVKSTGFIRDNELQALHDVVKGSGPASQAALDHASAVSNLILARRQTDMRKKVETALELKKEAGGARAKEMLSSRGSRASSECWRLAISVFDAC</sequence>
<protein>
    <submittedName>
        <fullName evidence="1">Uncharacterized protein</fullName>
    </submittedName>
</protein>
<dbReference type="EMBL" id="CAUYUE010000004">
    <property type="protein sequence ID" value="CAK0768887.1"/>
    <property type="molecule type" value="Genomic_DNA"/>
</dbReference>
<comment type="caution">
    <text evidence="1">The sequence shown here is derived from an EMBL/GenBank/DDBJ whole genome shotgun (WGS) entry which is preliminary data.</text>
</comment>
<gene>
    <name evidence="1" type="ORF">CVIRNUC_003610</name>
</gene>
<reference evidence="1 2" key="1">
    <citation type="submission" date="2023-10" db="EMBL/GenBank/DDBJ databases">
        <authorList>
            <person name="Maclean D."/>
            <person name="Macfadyen A."/>
        </authorList>
    </citation>
    <scope>NUCLEOTIDE SEQUENCE [LARGE SCALE GENOMIC DNA]</scope>
</reference>